<dbReference type="HOGENOM" id="CLU_002678_69_15_1"/>
<proteinExistence type="predicted"/>
<dbReference type="InterPro" id="IPR050169">
    <property type="entry name" value="Krueppel_C2H2_ZnF"/>
</dbReference>
<dbReference type="PANTHER" id="PTHR23232">
    <property type="entry name" value="KRAB DOMAIN C2H2 ZINC FINGER"/>
    <property type="match status" value="1"/>
</dbReference>
<dbReference type="CDD" id="cd07765">
    <property type="entry name" value="KRAB_A-box"/>
    <property type="match status" value="1"/>
</dbReference>
<dbReference type="STRING" id="9669.ENSMPUP00000006293"/>
<feature type="domain" description="KRAB" evidence="1">
    <location>
        <begin position="8"/>
        <end position="68"/>
    </location>
</feature>
<dbReference type="PANTHER" id="PTHR23232:SF157">
    <property type="entry name" value="ZINC FINGER PROTEIN 525"/>
    <property type="match status" value="1"/>
</dbReference>
<evidence type="ECO:0000259" key="1">
    <source>
        <dbReference type="PROSITE" id="PS50805"/>
    </source>
</evidence>
<dbReference type="GeneTree" id="ENSGT01090000260626"/>
<dbReference type="EMBL" id="AEYP01089875">
    <property type="status" value="NOT_ANNOTATED_CDS"/>
    <property type="molecule type" value="Genomic_DNA"/>
</dbReference>
<dbReference type="Pfam" id="PF01352">
    <property type="entry name" value="KRAB"/>
    <property type="match status" value="1"/>
</dbReference>
<dbReference type="AlphaFoldDB" id="M3Y4P2"/>
<dbReference type="eggNOG" id="KOG1721">
    <property type="taxonomic scope" value="Eukaryota"/>
</dbReference>
<organism evidence="2">
    <name type="scientific">Mustela putorius furo</name>
    <name type="common">European domestic ferret</name>
    <name type="synonym">Mustela furo</name>
    <dbReference type="NCBI Taxonomy" id="9669"/>
    <lineage>
        <taxon>Eukaryota</taxon>
        <taxon>Metazoa</taxon>
        <taxon>Chordata</taxon>
        <taxon>Craniata</taxon>
        <taxon>Vertebrata</taxon>
        <taxon>Euteleostomi</taxon>
        <taxon>Mammalia</taxon>
        <taxon>Eutheria</taxon>
        <taxon>Laurasiatheria</taxon>
        <taxon>Carnivora</taxon>
        <taxon>Caniformia</taxon>
        <taxon>Musteloidea</taxon>
        <taxon>Mustelidae</taxon>
        <taxon>Mustelinae</taxon>
        <taxon>Mustela</taxon>
    </lineage>
</organism>
<dbReference type="SMART" id="SM00349">
    <property type="entry name" value="KRAB"/>
    <property type="match status" value="1"/>
</dbReference>
<dbReference type="OMA" id="YWEGHNI"/>
<sequence length="68" mass="7705">MDPAQALVTFKDVVVTFTREEWELLDLPQRTLYWKVMRETCRLLVSLGDDDEPGKAAPNVATLDEAVP</sequence>
<dbReference type="Gene3D" id="6.10.140.140">
    <property type="match status" value="1"/>
</dbReference>
<evidence type="ECO:0000313" key="2">
    <source>
        <dbReference type="Ensembl" id="ENSMPUP00000006293.1"/>
    </source>
</evidence>
<accession>M3Y4P2</accession>
<protein>
    <recommendedName>
        <fullName evidence="1">KRAB domain-containing protein</fullName>
    </recommendedName>
</protein>
<dbReference type="InterPro" id="IPR036051">
    <property type="entry name" value="KRAB_dom_sf"/>
</dbReference>
<dbReference type="GO" id="GO:0006355">
    <property type="term" value="P:regulation of DNA-templated transcription"/>
    <property type="evidence" value="ECO:0007669"/>
    <property type="project" value="InterPro"/>
</dbReference>
<dbReference type="InParanoid" id="M3Y4P2"/>
<name>M3Y4P2_MUSPF</name>
<dbReference type="PROSITE" id="PS50805">
    <property type="entry name" value="KRAB"/>
    <property type="match status" value="1"/>
</dbReference>
<dbReference type="InterPro" id="IPR001909">
    <property type="entry name" value="KRAB"/>
</dbReference>
<dbReference type="SUPFAM" id="SSF109640">
    <property type="entry name" value="KRAB domain (Kruppel-associated box)"/>
    <property type="match status" value="1"/>
</dbReference>
<reference evidence="2" key="1">
    <citation type="submission" date="2024-06" db="UniProtKB">
        <authorList>
            <consortium name="Ensembl"/>
        </authorList>
    </citation>
    <scope>IDENTIFICATION</scope>
</reference>
<dbReference type="Ensembl" id="ENSMPUT00000006402.1">
    <property type="protein sequence ID" value="ENSMPUP00000006293.1"/>
    <property type="gene ID" value="ENSMPUG00000006347.1"/>
</dbReference>